<accession>A0A7Y0L668</accession>
<dbReference type="PANTHER" id="PTHR43167:SF1">
    <property type="entry name" value="PUTATIVE (AFU_ORTHOLOGUE AFUA_6G01830)-RELATED"/>
    <property type="match status" value="1"/>
</dbReference>
<evidence type="ECO:0000256" key="3">
    <source>
        <dbReference type="ARBA" id="ARBA00022691"/>
    </source>
</evidence>
<gene>
    <name evidence="4" type="ORF">HIJ39_15560</name>
</gene>
<dbReference type="Gene3D" id="3.40.50.150">
    <property type="entry name" value="Vaccinia Virus protein VP39"/>
    <property type="match status" value="1"/>
</dbReference>
<dbReference type="AlphaFoldDB" id="A0A7Y0L668"/>
<evidence type="ECO:0000313" key="5">
    <source>
        <dbReference type="Proteomes" id="UP000533476"/>
    </source>
</evidence>
<dbReference type="EMBL" id="JABBVZ010000065">
    <property type="protein sequence ID" value="NMP23758.1"/>
    <property type="molecule type" value="Genomic_DNA"/>
</dbReference>
<dbReference type="RefSeq" id="WP_169101299.1">
    <property type="nucleotide sequence ID" value="NZ_JABBVZ010000065.1"/>
</dbReference>
<dbReference type="PROSITE" id="PS51682">
    <property type="entry name" value="SAM_OMT_I"/>
    <property type="match status" value="1"/>
</dbReference>
<keyword evidence="5" id="KW-1185">Reference proteome</keyword>
<name>A0A7Y0L668_9FIRM</name>
<evidence type="ECO:0000256" key="2">
    <source>
        <dbReference type="ARBA" id="ARBA00022679"/>
    </source>
</evidence>
<keyword evidence="3" id="KW-0949">S-adenosyl-L-methionine</keyword>
<organism evidence="4 5">
    <name type="scientific">Sulfobacillus harzensis</name>
    <dbReference type="NCBI Taxonomy" id="2729629"/>
    <lineage>
        <taxon>Bacteria</taxon>
        <taxon>Bacillati</taxon>
        <taxon>Bacillota</taxon>
        <taxon>Clostridia</taxon>
        <taxon>Eubacteriales</taxon>
        <taxon>Clostridiales Family XVII. Incertae Sedis</taxon>
        <taxon>Sulfobacillus</taxon>
    </lineage>
</organism>
<dbReference type="SUPFAM" id="SSF53335">
    <property type="entry name" value="S-adenosyl-L-methionine-dependent methyltransferases"/>
    <property type="match status" value="1"/>
</dbReference>
<protein>
    <submittedName>
        <fullName evidence="4">O-methyltransferase</fullName>
    </submittedName>
</protein>
<dbReference type="GO" id="GO:0032259">
    <property type="term" value="P:methylation"/>
    <property type="evidence" value="ECO:0007669"/>
    <property type="project" value="UniProtKB-KW"/>
</dbReference>
<evidence type="ECO:0000256" key="1">
    <source>
        <dbReference type="ARBA" id="ARBA00022603"/>
    </source>
</evidence>
<dbReference type="Pfam" id="PF01596">
    <property type="entry name" value="Methyltransf_3"/>
    <property type="match status" value="1"/>
</dbReference>
<comment type="caution">
    <text evidence="4">The sequence shown here is derived from an EMBL/GenBank/DDBJ whole genome shotgun (WGS) entry which is preliminary data.</text>
</comment>
<dbReference type="InterPro" id="IPR029063">
    <property type="entry name" value="SAM-dependent_MTases_sf"/>
</dbReference>
<dbReference type="Proteomes" id="UP000533476">
    <property type="component" value="Unassembled WGS sequence"/>
</dbReference>
<keyword evidence="2 4" id="KW-0808">Transferase</keyword>
<reference evidence="4 5" key="1">
    <citation type="submission" date="2020-04" db="EMBL/GenBank/DDBJ databases">
        <authorList>
            <person name="Zhang R."/>
            <person name="Schippers A."/>
        </authorList>
    </citation>
    <scope>NUCLEOTIDE SEQUENCE [LARGE SCALE GENOMIC DNA]</scope>
    <source>
        <strain evidence="4 5">DSM 109850</strain>
    </source>
</reference>
<dbReference type="CDD" id="cd02440">
    <property type="entry name" value="AdoMet_MTases"/>
    <property type="match status" value="1"/>
</dbReference>
<keyword evidence="1 4" id="KW-0489">Methyltransferase</keyword>
<sequence>MTPNLQAFLTELKQFGEENDRRAATRAEKMLNITADTGLMIWMMIRAMKPERILEIGTSNGYSTIWWADALTRSTEMLVTVERNPDKAAMARTNFERAGVSDKIDLVVGDAGTVLRNGDDEAWDLIFLDAERSEYLQYWPDLLRGLTKEGLLIVDNALDKAVELQPFRDAVERTVGVKLVLVPIGNGELFIQKDAP</sequence>
<proteinExistence type="predicted"/>
<dbReference type="GO" id="GO:0008171">
    <property type="term" value="F:O-methyltransferase activity"/>
    <property type="evidence" value="ECO:0007669"/>
    <property type="project" value="InterPro"/>
</dbReference>
<dbReference type="PANTHER" id="PTHR43167">
    <property type="entry name" value="PUTATIVE (AFU_ORTHOLOGUE AFUA_6G01830)-RELATED"/>
    <property type="match status" value="1"/>
</dbReference>
<dbReference type="InterPro" id="IPR002935">
    <property type="entry name" value="SAM_O-MeTrfase"/>
</dbReference>
<evidence type="ECO:0000313" key="4">
    <source>
        <dbReference type="EMBL" id="NMP23758.1"/>
    </source>
</evidence>